<evidence type="ECO:0000313" key="2">
    <source>
        <dbReference type="Proteomes" id="UP001596547"/>
    </source>
</evidence>
<evidence type="ECO:0008006" key="3">
    <source>
        <dbReference type="Google" id="ProtNLM"/>
    </source>
</evidence>
<gene>
    <name evidence="1" type="ORF">ACFQPE_04995</name>
</gene>
<proteinExistence type="predicted"/>
<keyword evidence="2" id="KW-1185">Reference proteome</keyword>
<comment type="caution">
    <text evidence="1">The sequence shown here is derived from an EMBL/GenBank/DDBJ whole genome shotgun (WGS) entry which is preliminary data.</text>
</comment>
<dbReference type="AlphaFoldDB" id="A0ABD6A853"/>
<sequence length="75" mass="8497">MKSDEAVTVSLPPDLYSRVDDRTRRTDFSTPDAYVKYVLEEVLSRVERDGAELGSAEVDEAEVQSRLRSLGYLDE</sequence>
<accession>A0ABD6A853</accession>
<name>A0ABD6A853_9EURY</name>
<evidence type="ECO:0000313" key="1">
    <source>
        <dbReference type="EMBL" id="MFC7316153.1"/>
    </source>
</evidence>
<dbReference type="RefSeq" id="WP_276304581.1">
    <property type="nucleotide sequence ID" value="NZ_CP119992.1"/>
</dbReference>
<reference evidence="1 2" key="1">
    <citation type="journal article" date="2019" name="Int. J. Syst. Evol. Microbiol.">
        <title>The Global Catalogue of Microorganisms (GCM) 10K type strain sequencing project: providing services to taxonomists for standard genome sequencing and annotation.</title>
        <authorList>
            <consortium name="The Broad Institute Genomics Platform"/>
            <consortium name="The Broad Institute Genome Sequencing Center for Infectious Disease"/>
            <person name="Wu L."/>
            <person name="Ma J."/>
        </authorList>
    </citation>
    <scope>NUCLEOTIDE SEQUENCE [LARGE SCALE GENOMIC DNA]</scope>
    <source>
        <strain evidence="1 2">PSR21</strain>
    </source>
</reference>
<organism evidence="1 2">
    <name type="scientific">Halomarina halobia</name>
    <dbReference type="NCBI Taxonomy" id="3033386"/>
    <lineage>
        <taxon>Archaea</taxon>
        <taxon>Methanobacteriati</taxon>
        <taxon>Methanobacteriota</taxon>
        <taxon>Stenosarchaea group</taxon>
        <taxon>Halobacteria</taxon>
        <taxon>Halobacteriales</taxon>
        <taxon>Natronomonadaceae</taxon>
        <taxon>Halomarina</taxon>
    </lineage>
</organism>
<dbReference type="EMBL" id="JBHTBF010000002">
    <property type="protein sequence ID" value="MFC7316153.1"/>
    <property type="molecule type" value="Genomic_DNA"/>
</dbReference>
<dbReference type="Proteomes" id="UP001596547">
    <property type="component" value="Unassembled WGS sequence"/>
</dbReference>
<dbReference type="GeneID" id="79314133"/>
<protein>
    <recommendedName>
        <fullName evidence="3">CopG family transcriptional regulator</fullName>
    </recommendedName>
</protein>